<dbReference type="PROSITE" id="PS51480">
    <property type="entry name" value="DHAL"/>
    <property type="match status" value="1"/>
</dbReference>
<dbReference type="SUPFAM" id="SSF101473">
    <property type="entry name" value="DhaL-like"/>
    <property type="match status" value="1"/>
</dbReference>
<dbReference type="GO" id="GO:0019563">
    <property type="term" value="P:glycerol catabolic process"/>
    <property type="evidence" value="ECO:0007669"/>
    <property type="project" value="TreeGrafter"/>
</dbReference>
<dbReference type="OrthoDB" id="9800291at2"/>
<keyword evidence="1" id="KW-0808">Transferase</keyword>
<dbReference type="PANTHER" id="PTHR28629:SF4">
    <property type="entry name" value="TRIOKINASE_FMN CYCLASE"/>
    <property type="match status" value="1"/>
</dbReference>
<protein>
    <submittedName>
        <fullName evidence="4">Dihydroxyacetone kinase subunit L</fullName>
    </submittedName>
</protein>
<dbReference type="PANTHER" id="PTHR28629">
    <property type="entry name" value="TRIOKINASE/FMN CYCLASE"/>
    <property type="match status" value="1"/>
</dbReference>
<keyword evidence="5" id="KW-1185">Reference proteome</keyword>
<accession>A0A2V1K3A2</accession>
<gene>
    <name evidence="4" type="primary">dhaL</name>
    <name evidence="4" type="ORF">DD236_09740</name>
</gene>
<dbReference type="Proteomes" id="UP000245283">
    <property type="component" value="Unassembled WGS sequence"/>
</dbReference>
<dbReference type="NCBIfam" id="TIGR02365">
    <property type="entry name" value="dha_L_ycgS"/>
    <property type="match status" value="1"/>
</dbReference>
<dbReference type="RefSeq" id="WP_109094205.1">
    <property type="nucleotide sequence ID" value="NZ_CAMELQ010000012.1"/>
</dbReference>
<dbReference type="Gene3D" id="1.25.40.340">
    <property type="match status" value="1"/>
</dbReference>
<dbReference type="GO" id="GO:0005829">
    <property type="term" value="C:cytosol"/>
    <property type="evidence" value="ECO:0007669"/>
    <property type="project" value="TreeGrafter"/>
</dbReference>
<name>A0A2V1K3A2_9ACTO</name>
<feature type="domain" description="DhaL" evidence="3">
    <location>
        <begin position="6"/>
        <end position="204"/>
    </location>
</feature>
<dbReference type="InterPro" id="IPR036117">
    <property type="entry name" value="DhaL_dom_sf"/>
</dbReference>
<organism evidence="4 5">
    <name type="scientific">Ancrocorticia populi</name>
    <dbReference type="NCBI Taxonomy" id="2175228"/>
    <lineage>
        <taxon>Bacteria</taxon>
        <taxon>Bacillati</taxon>
        <taxon>Actinomycetota</taxon>
        <taxon>Actinomycetes</taxon>
        <taxon>Actinomycetales</taxon>
        <taxon>Actinomycetaceae</taxon>
        <taxon>Ancrocorticia</taxon>
    </lineage>
</organism>
<dbReference type="AlphaFoldDB" id="A0A2V1K3A2"/>
<dbReference type="FunFam" id="1.25.40.340:FF:000002">
    <property type="entry name" value="Dihydroxyacetone kinase, L subunit"/>
    <property type="match status" value="1"/>
</dbReference>
<dbReference type="InterPro" id="IPR012737">
    <property type="entry name" value="DhaK_L_YcgS"/>
</dbReference>
<reference evidence="5" key="1">
    <citation type="submission" date="2018-05" db="EMBL/GenBank/DDBJ databases">
        <authorList>
            <person name="Li Y."/>
        </authorList>
    </citation>
    <scope>NUCLEOTIDE SEQUENCE [LARGE SCALE GENOMIC DNA]</scope>
    <source>
        <strain evidence="5">sk1b4</strain>
    </source>
</reference>
<dbReference type="GO" id="GO:0004371">
    <property type="term" value="F:glycerone kinase activity"/>
    <property type="evidence" value="ECO:0007669"/>
    <property type="project" value="InterPro"/>
</dbReference>
<evidence type="ECO:0000313" key="4">
    <source>
        <dbReference type="EMBL" id="PWF25716.1"/>
    </source>
</evidence>
<sequence length="209" mass="21456">MALNQEWVLRWTELATRAAQTHREELTALDRAIGDADHGENLDRGFTAVSEALSQTPQEDPAQTFRTIAMTLMSKVGGAAGPLLGTAYLRLSSAAKPAMEAGDVAAMIEAASAGIQARGRATEGEKTMVDAWAPASRAAQEAAQSGADCVGVLQAAASAAANGAQNTLDMVATKGRASYLGERSAGHLDPGAVSSSYLLDAALKAADKA</sequence>
<keyword evidence="2 4" id="KW-0418">Kinase</keyword>
<dbReference type="SMART" id="SM01120">
    <property type="entry name" value="Dak2"/>
    <property type="match status" value="1"/>
</dbReference>
<evidence type="ECO:0000256" key="1">
    <source>
        <dbReference type="ARBA" id="ARBA00022679"/>
    </source>
</evidence>
<evidence type="ECO:0000256" key="2">
    <source>
        <dbReference type="ARBA" id="ARBA00022777"/>
    </source>
</evidence>
<comment type="caution">
    <text evidence="4">The sequence shown here is derived from an EMBL/GenBank/DDBJ whole genome shotgun (WGS) entry which is preliminary data.</text>
</comment>
<evidence type="ECO:0000259" key="3">
    <source>
        <dbReference type="PROSITE" id="PS51480"/>
    </source>
</evidence>
<evidence type="ECO:0000313" key="5">
    <source>
        <dbReference type="Proteomes" id="UP000245283"/>
    </source>
</evidence>
<dbReference type="EMBL" id="QETB01000005">
    <property type="protein sequence ID" value="PWF25716.1"/>
    <property type="molecule type" value="Genomic_DNA"/>
</dbReference>
<dbReference type="Pfam" id="PF02734">
    <property type="entry name" value="Dak2"/>
    <property type="match status" value="1"/>
</dbReference>
<dbReference type="InterPro" id="IPR004007">
    <property type="entry name" value="DhaL_dom"/>
</dbReference>
<dbReference type="InterPro" id="IPR050861">
    <property type="entry name" value="Dihydroxyacetone_Kinase"/>
</dbReference>
<proteinExistence type="predicted"/>